<evidence type="ECO:0000313" key="8">
    <source>
        <dbReference type="EMBL" id="KXT19002.1"/>
    </source>
</evidence>
<keyword evidence="4 5" id="KW-0408">Iron</keyword>
<proteinExistence type="inferred from homology"/>
<dbReference type="GO" id="GO:0019441">
    <property type="term" value="P:L-tryptophan catabolic process to kynurenine"/>
    <property type="evidence" value="ECO:0007669"/>
    <property type="project" value="UniProtKB-UniRule"/>
</dbReference>
<keyword evidence="3 6" id="KW-0560">Oxidoreductase</keyword>
<evidence type="ECO:0000313" key="9">
    <source>
        <dbReference type="Proteomes" id="UP000073492"/>
    </source>
</evidence>
<dbReference type="PROSITE" id="PS00876">
    <property type="entry name" value="IDO_1"/>
    <property type="match status" value="1"/>
</dbReference>
<feature type="domain" description="TauD/TfdA-like" evidence="7">
    <location>
        <begin position="82"/>
        <end position="381"/>
    </location>
</feature>
<dbReference type="PANTHER" id="PTHR28657:SF5">
    <property type="entry name" value="INDOLEAMINE 2,3-DIOXYGENASE"/>
    <property type="match status" value="1"/>
</dbReference>
<comment type="function">
    <text evidence="6">Produces N-formyl-kynurenine through the oxidation of tryptophan.</text>
</comment>
<keyword evidence="2 5" id="KW-0479">Metal-binding</keyword>
<dbReference type="GO" id="GO:0034354">
    <property type="term" value="P:'de novo' NAD+ biosynthetic process from L-tryptophan"/>
    <property type="evidence" value="ECO:0007669"/>
    <property type="project" value="TreeGrafter"/>
</dbReference>
<dbReference type="Pfam" id="PF01231">
    <property type="entry name" value="IDO"/>
    <property type="match status" value="1"/>
</dbReference>
<dbReference type="InterPro" id="IPR037217">
    <property type="entry name" value="Trp/Indoleamine_2_3_dOase-like"/>
</dbReference>
<feature type="binding site" description="proximal binding residue" evidence="5">
    <location>
        <position position="763"/>
    </location>
    <ligand>
        <name>heme b</name>
        <dbReference type="ChEBI" id="CHEBI:60344"/>
    </ligand>
    <ligandPart>
        <name>Fe</name>
        <dbReference type="ChEBI" id="CHEBI:18248"/>
    </ligandPart>
</feature>
<comment type="caution">
    <text evidence="8">The sequence shown here is derived from an EMBL/GenBank/DDBJ whole genome shotgun (WGS) entry which is preliminary data.</text>
</comment>
<keyword evidence="6" id="KW-0223">Dioxygenase</keyword>
<name>A0A139IWG4_9PEZI</name>
<protein>
    <recommendedName>
        <fullName evidence="6">Indoleamine 2,3-dioxygenase</fullName>
        <ecNumber evidence="6">1.13.11.52</ecNumber>
    </recommendedName>
</protein>
<dbReference type="STRING" id="113226.A0A139IWG4"/>
<dbReference type="GO" id="GO:0033754">
    <property type="term" value="F:indoleamine 2,3-dioxygenase activity"/>
    <property type="evidence" value="ECO:0007669"/>
    <property type="project" value="UniProtKB-EC"/>
</dbReference>
<dbReference type="CDD" id="cd00250">
    <property type="entry name" value="CAS_like"/>
    <property type="match status" value="1"/>
</dbReference>
<keyword evidence="9" id="KW-1185">Reference proteome</keyword>
<dbReference type="OrthoDB" id="540174at2759"/>
<evidence type="ECO:0000256" key="3">
    <source>
        <dbReference type="ARBA" id="ARBA00023002"/>
    </source>
</evidence>
<dbReference type="FunFam" id="1.20.58.480:FF:000004">
    <property type="entry name" value="Indoleamine 2,3-dioxygenase subfamily"/>
    <property type="match status" value="1"/>
</dbReference>
<evidence type="ECO:0000256" key="5">
    <source>
        <dbReference type="PIRSR" id="PIRSR600898-1"/>
    </source>
</evidence>
<dbReference type="EMBL" id="LFZO01000001">
    <property type="protein sequence ID" value="KXT19002.1"/>
    <property type="molecule type" value="Genomic_DNA"/>
</dbReference>
<sequence length="877" mass="99489">MPETQKLFCTPDIPSDIRVKELTFEAGNVSIKWQNDAPGYAEDHVTTLPLQGLTRLGSRGRMTPEQAPIPRAYWNTQSYTSETSDFDYQDYMSSDSTLYTAARQLHTHGLLFVRNVPEDEESVIRVAERIGPLKTTFYGKTWDVRSVPEAKNVAYTAQNLGFHMDLMYMKQPPHLQLLHCIRSSSAGGASLFTDSFLAAKDLSEADSSAYANLSSRTVEFHYDHPDHYYHQSRRVIEESPIQRGALKMRSHLEVRKVQNNFPGLKHLRTLKPIDFLESVAWSPPFQGPFKLDADPTYNNFHPRTGQTNEARTGASLYNEKVVQWHAAAKKFNDLIHRPEVIYERLMRPGECVIFDNRRVLHARKAFEVGDQGEERWLRGAYIDKDPFMSLQRRKPASGGVIMIPIPKPEDYNVSSKNGFLPTEAPLERLPDSYYAPWEHVVNKLQGLVLSKRLRGTVDKMEVLSTERLFGEAQWRRAYSVLAFIAHAYIWGDDKPAERVPPPVTIPFLKTCAHLELPPVATYAGLVLWNWKPIFDAERADTLANLDTINTFTGSLDEKWFYLISIAVESRGGPLIPLMLKAVEAANHNDRNTVTECLEQFAERLDELGITLSRMYENCDPHVFYHRIRPFLAGSKNMSDAGLPNGVIFDNGGPINKQRYVQFSGGSNAQSSIIQFFDIVLDVKHRPTGSKADTAVAEKKHSAPASNFIHDMRKYMPGPHARFLEAVQRVANVRAFVEEHQYDQALRTAFDACIAVLSDFRDRHIQMVTRYIIIKSREAKSAESEENGDLKKINLAMRPKDEKEGEKAKWDLKGTGGTSLIPFLRQARDETSEPAVEAWTRRILNKRRGIVASDEHGEVKQGISTVWTMDTGNALCYS</sequence>
<dbReference type="PANTHER" id="PTHR28657">
    <property type="entry name" value="INDOLEAMINE 2,3-DIOXYGENASE"/>
    <property type="match status" value="1"/>
</dbReference>
<evidence type="ECO:0000256" key="2">
    <source>
        <dbReference type="ARBA" id="ARBA00022723"/>
    </source>
</evidence>
<dbReference type="SUPFAM" id="SSF140959">
    <property type="entry name" value="Indolic compounds 2,3-dioxygenase-like"/>
    <property type="match status" value="1"/>
</dbReference>
<keyword evidence="5 6" id="KW-0349">Heme</keyword>
<dbReference type="SUPFAM" id="SSF51197">
    <property type="entry name" value="Clavaminate synthase-like"/>
    <property type="match status" value="1"/>
</dbReference>
<dbReference type="EC" id="1.13.11.52" evidence="6"/>
<dbReference type="Pfam" id="PF02668">
    <property type="entry name" value="TauD"/>
    <property type="match status" value="1"/>
</dbReference>
<accession>A0A139IWG4</accession>
<dbReference type="GO" id="GO:0020037">
    <property type="term" value="F:heme binding"/>
    <property type="evidence" value="ECO:0007669"/>
    <property type="project" value="UniProtKB-UniRule"/>
</dbReference>
<evidence type="ECO:0000259" key="7">
    <source>
        <dbReference type="Pfam" id="PF02668"/>
    </source>
</evidence>
<evidence type="ECO:0000256" key="1">
    <source>
        <dbReference type="ARBA" id="ARBA00007119"/>
    </source>
</evidence>
<dbReference type="Gene3D" id="3.60.130.10">
    <property type="entry name" value="Clavaminate synthase-like"/>
    <property type="match status" value="1"/>
</dbReference>
<comment type="catalytic activity">
    <reaction evidence="6">
        <text>L-tryptophan + O2 = N-formyl-L-kynurenine</text>
        <dbReference type="Rhea" id="RHEA:24536"/>
        <dbReference type="ChEBI" id="CHEBI:15379"/>
        <dbReference type="ChEBI" id="CHEBI:57912"/>
        <dbReference type="ChEBI" id="CHEBI:58629"/>
    </reaction>
</comment>
<dbReference type="AlphaFoldDB" id="A0A139IWG4"/>
<reference evidence="8 9" key="1">
    <citation type="submission" date="2015-07" db="EMBL/GenBank/DDBJ databases">
        <title>Comparative genomics of the Sigatoka disease complex on banana suggests a link between parallel evolutionary changes in Pseudocercospora fijiensis and Pseudocercospora eumusae and increased virulence on the banana host.</title>
        <authorList>
            <person name="Chang T.-C."/>
            <person name="Salvucci A."/>
            <person name="Crous P.W."/>
            <person name="Stergiopoulos I."/>
        </authorList>
    </citation>
    <scope>NUCLEOTIDE SEQUENCE [LARGE SCALE GENOMIC DNA]</scope>
    <source>
        <strain evidence="8 9">CBS 116634</strain>
    </source>
</reference>
<dbReference type="Proteomes" id="UP000073492">
    <property type="component" value="Unassembled WGS sequence"/>
</dbReference>
<dbReference type="GO" id="GO:0046872">
    <property type="term" value="F:metal ion binding"/>
    <property type="evidence" value="ECO:0007669"/>
    <property type="project" value="UniProtKB-UniRule"/>
</dbReference>
<dbReference type="InterPro" id="IPR000898">
    <property type="entry name" value="Indolamine_dOase"/>
</dbReference>
<dbReference type="InterPro" id="IPR003819">
    <property type="entry name" value="TauD/TfdA-like"/>
</dbReference>
<organism evidence="8 9">
    <name type="scientific">Pseudocercospora musae</name>
    <dbReference type="NCBI Taxonomy" id="113226"/>
    <lineage>
        <taxon>Eukaryota</taxon>
        <taxon>Fungi</taxon>
        <taxon>Dikarya</taxon>
        <taxon>Ascomycota</taxon>
        <taxon>Pezizomycotina</taxon>
        <taxon>Dothideomycetes</taxon>
        <taxon>Dothideomycetidae</taxon>
        <taxon>Mycosphaerellales</taxon>
        <taxon>Mycosphaerellaceae</taxon>
        <taxon>Pseudocercospora</taxon>
    </lineage>
</organism>
<evidence type="ECO:0000256" key="6">
    <source>
        <dbReference type="RuleBase" id="RU369119"/>
    </source>
</evidence>
<dbReference type="Gene3D" id="1.20.58.480">
    <property type="match status" value="1"/>
</dbReference>
<evidence type="ECO:0000256" key="4">
    <source>
        <dbReference type="ARBA" id="ARBA00023004"/>
    </source>
</evidence>
<comment type="similarity">
    <text evidence="1 6">Belongs to the indoleamine 2,3-dioxygenase family.</text>
</comment>
<dbReference type="InterPro" id="IPR042098">
    <property type="entry name" value="TauD-like_sf"/>
</dbReference>
<gene>
    <name evidence="8" type="ORF">AC579_8784</name>
</gene>
<dbReference type="GO" id="GO:0005737">
    <property type="term" value="C:cytoplasm"/>
    <property type="evidence" value="ECO:0007669"/>
    <property type="project" value="TreeGrafter"/>
</dbReference>